<organism evidence="1 2">
    <name type="scientific">Caballeronia sordidicola</name>
    <name type="common">Burkholderia sordidicola</name>
    <dbReference type="NCBI Taxonomy" id="196367"/>
    <lineage>
        <taxon>Bacteria</taxon>
        <taxon>Pseudomonadati</taxon>
        <taxon>Pseudomonadota</taxon>
        <taxon>Betaproteobacteria</taxon>
        <taxon>Burkholderiales</taxon>
        <taxon>Burkholderiaceae</taxon>
        <taxon>Caballeronia</taxon>
    </lineage>
</organism>
<dbReference type="InterPro" id="IPR051839">
    <property type="entry name" value="RD_transcriptional_regulator"/>
</dbReference>
<name>A0A242MRY0_CABSO</name>
<dbReference type="GO" id="GO:0004803">
    <property type="term" value="F:transposase activity"/>
    <property type="evidence" value="ECO:0007669"/>
    <property type="project" value="InterPro"/>
</dbReference>
<evidence type="ECO:0000313" key="1">
    <source>
        <dbReference type="EMBL" id="OTP74083.1"/>
    </source>
</evidence>
<dbReference type="SUPFAM" id="SSF46689">
    <property type="entry name" value="Homeodomain-like"/>
    <property type="match status" value="1"/>
</dbReference>
<dbReference type="EMBL" id="NBTZ01000069">
    <property type="protein sequence ID" value="OTP74083.1"/>
    <property type="molecule type" value="Genomic_DNA"/>
</dbReference>
<dbReference type="Pfam" id="PF01527">
    <property type="entry name" value="HTH_Tnp_1"/>
    <property type="match status" value="1"/>
</dbReference>
<reference evidence="1 2" key="1">
    <citation type="submission" date="2017-03" db="EMBL/GenBank/DDBJ databases">
        <title>Genome analysis of strain PAMC 26577.</title>
        <authorList>
            <person name="Oh H.-M."/>
            <person name="Yang J.-A."/>
        </authorList>
    </citation>
    <scope>NUCLEOTIDE SEQUENCE [LARGE SCALE GENOMIC DNA]</scope>
    <source>
        <strain evidence="1 2">PAMC 26577</strain>
    </source>
</reference>
<evidence type="ECO:0000313" key="2">
    <source>
        <dbReference type="Proteomes" id="UP000195221"/>
    </source>
</evidence>
<dbReference type="GO" id="GO:0006313">
    <property type="term" value="P:DNA transposition"/>
    <property type="evidence" value="ECO:0007669"/>
    <property type="project" value="InterPro"/>
</dbReference>
<gene>
    <name evidence="1" type="ORF">PAMC26577_16705</name>
</gene>
<protein>
    <submittedName>
        <fullName evidence="1">Mobile element protein</fullName>
    </submittedName>
</protein>
<sequence>MYKIPKQRYTQEFKQEAVRQVESEGKSPAHVARELGISEQTLSNWRKAGKAGKLGASGGKPITPEQMELSRLRAENARLKMEVDILEKATAYFAKVSR</sequence>
<dbReference type="PANTHER" id="PTHR33215">
    <property type="entry name" value="PROTEIN DISTAL ANTENNA"/>
    <property type="match status" value="1"/>
</dbReference>
<dbReference type="Gene3D" id="1.10.10.60">
    <property type="entry name" value="Homeodomain-like"/>
    <property type="match status" value="1"/>
</dbReference>
<dbReference type="InterPro" id="IPR002514">
    <property type="entry name" value="Transposase_8"/>
</dbReference>
<accession>A0A242MRY0</accession>
<dbReference type="Proteomes" id="UP000195221">
    <property type="component" value="Unassembled WGS sequence"/>
</dbReference>
<dbReference type="InterPro" id="IPR009057">
    <property type="entry name" value="Homeodomain-like_sf"/>
</dbReference>
<dbReference type="AlphaFoldDB" id="A0A242MRY0"/>
<comment type="caution">
    <text evidence="1">The sequence shown here is derived from an EMBL/GenBank/DDBJ whole genome shotgun (WGS) entry which is preliminary data.</text>
</comment>
<dbReference type="GO" id="GO:0003677">
    <property type="term" value="F:DNA binding"/>
    <property type="evidence" value="ECO:0007669"/>
    <property type="project" value="InterPro"/>
</dbReference>
<proteinExistence type="predicted"/>
<dbReference type="PANTHER" id="PTHR33215:SF13">
    <property type="entry name" value="PROTEIN DISTAL ANTENNA"/>
    <property type="match status" value="1"/>
</dbReference>